<evidence type="ECO:0000313" key="1">
    <source>
        <dbReference type="EMBL" id="MFC6170373.1"/>
    </source>
</evidence>
<accession>A0ABW1RF51</accession>
<comment type="caution">
    <text evidence="1">The sequence shown here is derived from an EMBL/GenBank/DDBJ whole genome shotgun (WGS) entry which is preliminary data.</text>
</comment>
<keyword evidence="2" id="KW-1185">Reference proteome</keyword>
<protein>
    <submittedName>
        <fullName evidence="1">Uncharacterized protein</fullName>
    </submittedName>
</protein>
<sequence length="69" mass="7961">MEQKNCECCHIDGSGCGALFNHSNSGFRVSLDENYDLYVDFEIDDDCVPFDYMKINYCPICGRKLHDKK</sequence>
<reference evidence="2" key="1">
    <citation type="journal article" date="2019" name="Int. J. Syst. Evol. Microbiol.">
        <title>The Global Catalogue of Microorganisms (GCM) 10K type strain sequencing project: providing services to taxonomists for standard genome sequencing and annotation.</title>
        <authorList>
            <consortium name="The Broad Institute Genomics Platform"/>
            <consortium name="The Broad Institute Genome Sequencing Center for Infectious Disease"/>
            <person name="Wu L."/>
            <person name="Ma J."/>
        </authorList>
    </citation>
    <scope>NUCLEOTIDE SEQUENCE [LARGE SCALE GENOMIC DNA]</scope>
    <source>
        <strain evidence="2">CCM 8904</strain>
    </source>
</reference>
<dbReference type="Proteomes" id="UP001596289">
    <property type="component" value="Unassembled WGS sequence"/>
</dbReference>
<evidence type="ECO:0000313" key="2">
    <source>
        <dbReference type="Proteomes" id="UP001596289"/>
    </source>
</evidence>
<dbReference type="RefSeq" id="WP_125552700.1">
    <property type="nucleotide sequence ID" value="NZ_JBHSSL010000041.1"/>
</dbReference>
<dbReference type="EMBL" id="JBHSSL010000041">
    <property type="protein sequence ID" value="MFC6170373.1"/>
    <property type="molecule type" value="Genomic_DNA"/>
</dbReference>
<organism evidence="1 2">
    <name type="scientific">Loigolactobacillus jiayinensis</name>
    <dbReference type="NCBI Taxonomy" id="2486016"/>
    <lineage>
        <taxon>Bacteria</taxon>
        <taxon>Bacillati</taxon>
        <taxon>Bacillota</taxon>
        <taxon>Bacilli</taxon>
        <taxon>Lactobacillales</taxon>
        <taxon>Lactobacillaceae</taxon>
        <taxon>Loigolactobacillus</taxon>
    </lineage>
</organism>
<gene>
    <name evidence="1" type="ORF">ACFQGP_07275</name>
</gene>
<name>A0ABW1RF51_9LACO</name>
<proteinExistence type="predicted"/>